<gene>
    <name evidence="1" type="ORF">GCM10018785_05390</name>
</gene>
<name>A0A918Z5T9_9ACTN</name>
<accession>A0A918Z5T9</accession>
<dbReference type="AlphaFoldDB" id="A0A918Z5T9"/>
<comment type="caution">
    <text evidence="1">The sequence shown here is derived from an EMBL/GenBank/DDBJ whole genome shotgun (WGS) entry which is preliminary data.</text>
</comment>
<sequence>MCAQVQWWAATGGELGTAGLWGSVKIGSMALSGTSSGADGTAQGRRVADAALEALRTPDLTPDVFRLGRVVQC</sequence>
<evidence type="ECO:0000313" key="2">
    <source>
        <dbReference type="Proteomes" id="UP000608024"/>
    </source>
</evidence>
<proteinExistence type="predicted"/>
<evidence type="ECO:0000313" key="1">
    <source>
        <dbReference type="EMBL" id="GHE38769.1"/>
    </source>
</evidence>
<reference evidence="1" key="2">
    <citation type="submission" date="2020-09" db="EMBL/GenBank/DDBJ databases">
        <authorList>
            <person name="Sun Q."/>
            <person name="Ohkuma M."/>
        </authorList>
    </citation>
    <scope>NUCLEOTIDE SEQUENCE</scope>
    <source>
        <strain evidence="1">JCM 4784</strain>
    </source>
</reference>
<protein>
    <submittedName>
        <fullName evidence="1">Uncharacterized protein</fullName>
    </submittedName>
</protein>
<dbReference type="EMBL" id="BNBT01000005">
    <property type="protein sequence ID" value="GHE38769.1"/>
    <property type="molecule type" value="Genomic_DNA"/>
</dbReference>
<organism evidence="1 2">
    <name type="scientific">Streptomyces longispororuber</name>
    <dbReference type="NCBI Taxonomy" id="68230"/>
    <lineage>
        <taxon>Bacteria</taxon>
        <taxon>Bacillati</taxon>
        <taxon>Actinomycetota</taxon>
        <taxon>Actinomycetes</taxon>
        <taxon>Kitasatosporales</taxon>
        <taxon>Streptomycetaceae</taxon>
        <taxon>Streptomyces</taxon>
    </lineage>
</organism>
<dbReference type="Proteomes" id="UP000608024">
    <property type="component" value="Unassembled WGS sequence"/>
</dbReference>
<reference evidence="1" key="1">
    <citation type="journal article" date="2014" name="Int. J. Syst. Evol. Microbiol.">
        <title>Complete genome sequence of Corynebacterium casei LMG S-19264T (=DSM 44701T), isolated from a smear-ripened cheese.</title>
        <authorList>
            <consortium name="US DOE Joint Genome Institute (JGI-PGF)"/>
            <person name="Walter F."/>
            <person name="Albersmeier A."/>
            <person name="Kalinowski J."/>
            <person name="Ruckert C."/>
        </authorList>
    </citation>
    <scope>NUCLEOTIDE SEQUENCE</scope>
    <source>
        <strain evidence="1">JCM 4784</strain>
    </source>
</reference>
<keyword evidence="2" id="KW-1185">Reference proteome</keyword>